<reference evidence="4" key="1">
    <citation type="submission" date="2018-11" db="EMBL/GenBank/DDBJ databases">
        <authorList>
            <person name="Grassa J C."/>
        </authorList>
    </citation>
    <scope>NUCLEOTIDE SEQUENCE [LARGE SCALE GENOMIC DNA]</scope>
</reference>
<feature type="domain" description="Amine oxidase" evidence="2">
    <location>
        <begin position="10"/>
        <end position="271"/>
    </location>
</feature>
<dbReference type="InterPro" id="IPR026669">
    <property type="entry name" value="Arsenite_MeTrfase-like"/>
</dbReference>
<feature type="region of interest" description="Disordered" evidence="1">
    <location>
        <begin position="1339"/>
        <end position="1363"/>
    </location>
</feature>
<dbReference type="Gramene" id="evm.model.05.1697">
    <property type="protein sequence ID" value="cds.evm.model.05.1697"/>
    <property type="gene ID" value="evm.TU.05.1697"/>
</dbReference>
<dbReference type="EnsemblPlants" id="evm.model.05.1697">
    <property type="protein sequence ID" value="cds.evm.model.05.1697"/>
    <property type="gene ID" value="evm.TU.05.1697"/>
</dbReference>
<dbReference type="Gene3D" id="3.40.50.150">
    <property type="entry name" value="Vaccinia Virus protein VP39"/>
    <property type="match status" value="1"/>
</dbReference>
<accession>A0A803PME5</accession>
<dbReference type="CDD" id="cd02440">
    <property type="entry name" value="AdoMet_MTases"/>
    <property type="match status" value="1"/>
</dbReference>
<dbReference type="SUPFAM" id="SSF51905">
    <property type="entry name" value="FAD/NAD(P)-binding domain"/>
    <property type="match status" value="1"/>
</dbReference>
<dbReference type="Proteomes" id="UP000596661">
    <property type="component" value="Chromosome 5"/>
</dbReference>
<dbReference type="Gene3D" id="3.50.50.60">
    <property type="entry name" value="FAD/NAD(P)-binding domain"/>
    <property type="match status" value="1"/>
</dbReference>
<evidence type="ECO:0000313" key="5">
    <source>
        <dbReference type="Proteomes" id="UP000596661"/>
    </source>
</evidence>
<dbReference type="InterPro" id="IPR036188">
    <property type="entry name" value="FAD/NAD-bd_sf"/>
</dbReference>
<sequence length="1466" mass="163399">MRVAVVGGGISGLVSAYVLAENGAEVVVYEKEHYLGGHANTLTFDGFDLDLGFMVFNSVEHPNMMEFFEKLGIEMETSDMSFSVSLDEGEGYEWGTRNGLSSLFAQKKNLFNPYFYQMIREIVKFKNDANSYVDMLENNPDIDQNKSLGDFIKSHGYSDLFMKAFLIPMVCSIWSCHSEVIMSFSAFSTLSICRNHHLFQFYDHPRWYTVKGRYVNKLREELENRGCEIKICSEVQMISTIDKGCVVHNEDGSKEVYNGCILAVHAPNALRLLGDQATPVEHRVLGAFQYVYSDIYLHRDKALMPKNTTAWSALNFLGSKDNKVCLTYWLNVIQNLGETSLPFLVTLNPDQPPNHTLLKFSTCHSVPSAAASKASLEIDRIQGKRGIWFCGEYLGYGFHEDGLKAGMAAAHGLIGKSCDFLSNPNHMLPSLTERGARLFVIKFLKQFITTGCLIILEEGGTIFTFEGNTNKSSHKVSIKVHNPQFYWKIMTEADLGFADAYINGDFTFVDKDEGLLNLFLIFIANRESQYSASKLKKKGGWWAPYLYTATIASAKYFFQHVLRKNTLTQARTNISRHYDLSNELFALFLDETMTYSCAVFKSIDEDLKVAQLRKLSILIEKAKIEKNHEVLDIGCGWGSMAIEVVKRTGCKYTGITLSEKQLEVAQKKVRDVGLQDNINFLLCDYRQLPDDYKCDRIISVEKPLETSSEGESCSRRASFIPNLLFHSSLGIRFQSSMATHASSASNSVPAHVTTNASGSRLVASPFTSTLNSIVSVKLDRVNYISWRAQLVPAIRGYDLQGYVFGTTPPPPETVQITDENGEQILIPNPELTAWNREDQLLLSWILSTLTPPILSQVVRCRTSHEVWRALETLFSSRSRARIMDLKNQLQSFRKGALTISEYCARMESISDTLLLADACVPEDDLIMSILNGLPAEYDGVINSILSQGNMNVQEVQSLLLSQENRLHRWHTTTIIEVPPSANHAQISHRGRGSNSNRSRGAHRGRGRARGSSKGTGSKIVCQICTKPGHSAVDCWYRHEEDSTPPSQPSNGDNTNTKAAFLATPETVIDPAWYADTGATDHITADVNNLNLHNDYHGSEKLMVANGELLPISHTGTVFLNSSPHNTPITLHDVLCVPNIKKSLISISRLTADNNIFVEFHSNVCYIKDEVTGQPLVEGQLKDGLYTLYPSQDNPPYTKSSKVQSVNCVSATSQSRQPSLSQCFSTVRTNFCYCCLHPSGRTYITRNCLFDENEFPYSTLFPESTNSSTDGFEYNNGFTYTPFVYESIVNSRVNSEPTPAAAPSTQHPTPAVPLQTQQCHDNHASARPIPAAIMAPIPTVTTSDSSPTAAHSNESLPTVSTAVSNDSTQPTAMANVVPAAGVVSVLYQYQQQHSCSLHYRLASIHENDKQTLKLKGRLLQHARRLFSEPQGRKASSPYHLHWASEIGYTTILTLPEKLVHHRSAFLI</sequence>
<dbReference type="EMBL" id="UZAU01000542">
    <property type="status" value="NOT_ANNOTATED_CDS"/>
    <property type="molecule type" value="Genomic_DNA"/>
</dbReference>
<name>A0A803PME5_CANSA</name>
<dbReference type="PANTHER" id="PTHR43675:SF30">
    <property type="entry name" value="CYCLOPROPANE-FATTY-ACYL-PHOSPHOLIPID SYNTHASE"/>
    <property type="match status" value="1"/>
</dbReference>
<dbReference type="Pfam" id="PF22936">
    <property type="entry name" value="Pol_BBD"/>
    <property type="match status" value="1"/>
</dbReference>
<evidence type="ECO:0008006" key="6">
    <source>
        <dbReference type="Google" id="ProtNLM"/>
    </source>
</evidence>
<dbReference type="Pfam" id="PF01593">
    <property type="entry name" value="Amino_oxidase"/>
    <property type="match status" value="1"/>
</dbReference>
<organism evidence="4 5">
    <name type="scientific">Cannabis sativa</name>
    <name type="common">Hemp</name>
    <name type="synonym">Marijuana</name>
    <dbReference type="NCBI Taxonomy" id="3483"/>
    <lineage>
        <taxon>Eukaryota</taxon>
        <taxon>Viridiplantae</taxon>
        <taxon>Streptophyta</taxon>
        <taxon>Embryophyta</taxon>
        <taxon>Tracheophyta</taxon>
        <taxon>Spermatophyta</taxon>
        <taxon>Magnoliopsida</taxon>
        <taxon>eudicotyledons</taxon>
        <taxon>Gunneridae</taxon>
        <taxon>Pentapetalae</taxon>
        <taxon>rosids</taxon>
        <taxon>fabids</taxon>
        <taxon>Rosales</taxon>
        <taxon>Cannabaceae</taxon>
        <taxon>Cannabis</taxon>
    </lineage>
</organism>
<feature type="region of interest" description="Disordered" evidence="1">
    <location>
        <begin position="978"/>
        <end position="1015"/>
    </location>
</feature>
<evidence type="ECO:0000256" key="1">
    <source>
        <dbReference type="SAM" id="MobiDB-lite"/>
    </source>
</evidence>
<reference evidence="4" key="2">
    <citation type="submission" date="2021-03" db="UniProtKB">
        <authorList>
            <consortium name="EnsemblPlants"/>
        </authorList>
    </citation>
    <scope>IDENTIFICATION</scope>
</reference>
<dbReference type="GO" id="GO:0016491">
    <property type="term" value="F:oxidoreductase activity"/>
    <property type="evidence" value="ECO:0007669"/>
    <property type="project" value="InterPro"/>
</dbReference>
<dbReference type="Pfam" id="PF02353">
    <property type="entry name" value="CMAS"/>
    <property type="match status" value="1"/>
</dbReference>
<dbReference type="InterPro" id="IPR002937">
    <property type="entry name" value="Amino_oxidase"/>
</dbReference>
<keyword evidence="5" id="KW-1185">Reference proteome</keyword>
<evidence type="ECO:0000259" key="3">
    <source>
        <dbReference type="Pfam" id="PF22936"/>
    </source>
</evidence>
<proteinExistence type="predicted"/>
<feature type="compositionally biased region" description="Basic residues" evidence="1">
    <location>
        <begin position="999"/>
        <end position="1010"/>
    </location>
</feature>
<evidence type="ECO:0000313" key="4">
    <source>
        <dbReference type="EnsemblPlants" id="cds.evm.model.05.1697"/>
    </source>
</evidence>
<dbReference type="GO" id="GO:0008168">
    <property type="term" value="F:methyltransferase activity"/>
    <property type="evidence" value="ECO:0007669"/>
    <property type="project" value="TreeGrafter"/>
</dbReference>
<dbReference type="Pfam" id="PF14223">
    <property type="entry name" value="Retrotran_gag_2"/>
    <property type="match status" value="1"/>
</dbReference>
<dbReference type="InterPro" id="IPR029063">
    <property type="entry name" value="SAM-dependent_MTases_sf"/>
</dbReference>
<feature type="domain" description="Retrovirus-related Pol polyprotein from transposon TNT 1-94-like beta-barrel" evidence="3">
    <location>
        <begin position="1072"/>
        <end position="1151"/>
    </location>
</feature>
<dbReference type="SUPFAM" id="SSF53335">
    <property type="entry name" value="S-adenosyl-L-methionine-dependent methyltransferases"/>
    <property type="match status" value="1"/>
</dbReference>
<dbReference type="PANTHER" id="PTHR43675">
    <property type="entry name" value="ARSENITE METHYLTRANSFERASE"/>
    <property type="match status" value="1"/>
</dbReference>
<evidence type="ECO:0000259" key="2">
    <source>
        <dbReference type="Pfam" id="PF01593"/>
    </source>
</evidence>
<protein>
    <recommendedName>
        <fullName evidence="6">Cyclopropane-fatty-acyl-phospholipid synthase</fullName>
    </recommendedName>
</protein>
<dbReference type="InterPro" id="IPR054722">
    <property type="entry name" value="PolX-like_BBD"/>
</dbReference>